<dbReference type="PIRSF" id="PIRSF004925">
    <property type="entry name" value="HcaT"/>
    <property type="match status" value="1"/>
</dbReference>
<dbReference type="InterPro" id="IPR020846">
    <property type="entry name" value="MFS_dom"/>
</dbReference>
<keyword evidence="3" id="KW-1003">Cell membrane</keyword>
<feature type="transmembrane region" description="Helical" evidence="8">
    <location>
        <begin position="236"/>
        <end position="258"/>
    </location>
</feature>
<dbReference type="EMBL" id="JAROCA020000001">
    <property type="protein sequence ID" value="MDY0404869.1"/>
    <property type="molecule type" value="Genomic_DNA"/>
</dbReference>
<comment type="caution">
    <text evidence="10">The sequence shown here is derived from an EMBL/GenBank/DDBJ whole genome shotgun (WGS) entry which is preliminary data.</text>
</comment>
<feature type="transmembrane region" description="Helical" evidence="8">
    <location>
        <begin position="42"/>
        <end position="61"/>
    </location>
</feature>
<dbReference type="SUPFAM" id="SSF103473">
    <property type="entry name" value="MFS general substrate transporter"/>
    <property type="match status" value="1"/>
</dbReference>
<dbReference type="InterPro" id="IPR024989">
    <property type="entry name" value="MFS_assoc_dom"/>
</dbReference>
<dbReference type="InterPro" id="IPR036259">
    <property type="entry name" value="MFS_trans_sf"/>
</dbReference>
<dbReference type="Proteomes" id="UP001228376">
    <property type="component" value="Unassembled WGS sequence"/>
</dbReference>
<accession>A0ABU5CEW6</accession>
<feature type="transmembrane region" description="Helical" evidence="8">
    <location>
        <begin position="199"/>
        <end position="216"/>
    </location>
</feature>
<evidence type="ECO:0000256" key="3">
    <source>
        <dbReference type="ARBA" id="ARBA00022475"/>
    </source>
</evidence>
<organism evidence="10 11">
    <name type="scientific">Tigheibacillus jepli</name>
    <dbReference type="NCBI Taxonomy" id="3035914"/>
    <lineage>
        <taxon>Bacteria</taxon>
        <taxon>Bacillati</taxon>
        <taxon>Bacillota</taxon>
        <taxon>Bacilli</taxon>
        <taxon>Bacillales</taxon>
        <taxon>Bacillaceae</taxon>
        <taxon>Tigheibacillus</taxon>
    </lineage>
</organism>
<evidence type="ECO:0000256" key="1">
    <source>
        <dbReference type="ARBA" id="ARBA00004429"/>
    </source>
</evidence>
<dbReference type="PROSITE" id="PS50850">
    <property type="entry name" value="MFS"/>
    <property type="match status" value="1"/>
</dbReference>
<dbReference type="InterPro" id="IPR026032">
    <property type="entry name" value="HcaT-like"/>
</dbReference>
<evidence type="ECO:0000256" key="2">
    <source>
        <dbReference type="ARBA" id="ARBA00022448"/>
    </source>
</evidence>
<feature type="domain" description="Major facilitator superfamily (MFS) profile" evidence="9">
    <location>
        <begin position="196"/>
        <end position="394"/>
    </location>
</feature>
<proteinExistence type="predicted"/>
<feature type="transmembrane region" description="Helical" evidence="8">
    <location>
        <begin position="265"/>
        <end position="285"/>
    </location>
</feature>
<protein>
    <submittedName>
        <fullName evidence="10">MFS transporter</fullName>
    </submittedName>
</protein>
<gene>
    <name evidence="10" type="ORF">P5G51_005155</name>
</gene>
<sequence>MSSHTSLTPLKVLLFSFYATNTIIVGYLPLYLQYKGLNGTEIGWVLAIGPLASIFSQPFWGYMSDKYKTVKRIIVLCALMLLITGMIFFQMSGLIAILITGAIFFFFISPIEPLSDSIAQRRANEVGVSFGTIRSWGAIGFATSSLLVGELLSHIGIQYMIWPYMFFGLIATVVAFRLKDVKVSSEPIKFKDVSQLVKNMPFMIFLVLIVTLMVTHNTNDNFIGLYIAELGGSERLVGVAWFVGVISEAIVYFLAGFWFRKFHPLIFVIIAGILFTLRWFIYGLVDDPIVIIMLQVLHGLTFGVFFIAAFDYVTRLIPDLLMSTGHLVFFAFMNIAGIIGSLIGGTLFQTFGGQTLYLILGWIALAGTVCITIYHALPYGKETPRGANTSRGVH</sequence>
<feature type="transmembrane region" description="Helical" evidence="8">
    <location>
        <begin position="161"/>
        <end position="178"/>
    </location>
</feature>
<evidence type="ECO:0000313" key="10">
    <source>
        <dbReference type="EMBL" id="MDY0404869.1"/>
    </source>
</evidence>
<evidence type="ECO:0000259" key="9">
    <source>
        <dbReference type="PROSITE" id="PS50850"/>
    </source>
</evidence>
<name>A0ABU5CEW6_9BACI</name>
<feature type="transmembrane region" description="Helical" evidence="8">
    <location>
        <begin position="325"/>
        <end position="344"/>
    </location>
</feature>
<evidence type="ECO:0000256" key="4">
    <source>
        <dbReference type="ARBA" id="ARBA00022519"/>
    </source>
</evidence>
<evidence type="ECO:0000256" key="6">
    <source>
        <dbReference type="ARBA" id="ARBA00022989"/>
    </source>
</evidence>
<evidence type="ECO:0000256" key="7">
    <source>
        <dbReference type="ARBA" id="ARBA00023136"/>
    </source>
</evidence>
<dbReference type="RefSeq" id="WP_306067202.1">
    <property type="nucleotide sequence ID" value="NZ_JAROCA020000001.1"/>
</dbReference>
<keyword evidence="2" id="KW-0813">Transport</keyword>
<evidence type="ECO:0000256" key="8">
    <source>
        <dbReference type="SAM" id="Phobius"/>
    </source>
</evidence>
<evidence type="ECO:0000256" key="5">
    <source>
        <dbReference type="ARBA" id="ARBA00022692"/>
    </source>
</evidence>
<keyword evidence="5 8" id="KW-0812">Transmembrane</keyword>
<dbReference type="Pfam" id="PF12832">
    <property type="entry name" value="MFS_1_like"/>
    <property type="match status" value="1"/>
</dbReference>
<keyword evidence="7 8" id="KW-0472">Membrane</keyword>
<keyword evidence="4" id="KW-0997">Cell inner membrane</keyword>
<keyword evidence="6 8" id="KW-1133">Transmembrane helix</keyword>
<feature type="transmembrane region" description="Helical" evidence="8">
    <location>
        <begin position="291"/>
        <end position="313"/>
    </location>
</feature>
<dbReference type="PANTHER" id="PTHR23522:SF10">
    <property type="entry name" value="3-PHENYLPROPIONIC ACID TRANSPORTER-RELATED"/>
    <property type="match status" value="1"/>
</dbReference>
<feature type="transmembrane region" description="Helical" evidence="8">
    <location>
        <begin position="73"/>
        <end position="89"/>
    </location>
</feature>
<feature type="transmembrane region" description="Helical" evidence="8">
    <location>
        <begin position="356"/>
        <end position="377"/>
    </location>
</feature>
<reference evidence="10 11" key="1">
    <citation type="submission" date="2023-10" db="EMBL/GenBank/DDBJ databases">
        <title>179-bfca-hs.</title>
        <authorList>
            <person name="Miliotis G."/>
            <person name="Sengupta P."/>
            <person name="Hameed A."/>
            <person name="Chuvochina M."/>
            <person name="Mcdonagh F."/>
            <person name="Simpson A.C."/>
            <person name="Singh N.K."/>
            <person name="Rekha P.D."/>
            <person name="Raman K."/>
            <person name="Hugenholtz P."/>
            <person name="Venkateswaran K."/>
        </authorList>
    </citation>
    <scope>NUCLEOTIDE SEQUENCE [LARGE SCALE GENOMIC DNA]</scope>
    <source>
        <strain evidence="10 11">179-BFC-A-HS</strain>
    </source>
</reference>
<comment type="subcellular location">
    <subcellularLocation>
        <location evidence="1">Cell inner membrane</location>
        <topology evidence="1">Multi-pass membrane protein</topology>
    </subcellularLocation>
</comment>
<feature type="transmembrane region" description="Helical" evidence="8">
    <location>
        <begin position="12"/>
        <end position="30"/>
    </location>
</feature>
<dbReference type="NCBIfam" id="NF037955">
    <property type="entry name" value="mfs"/>
    <property type="match status" value="1"/>
</dbReference>
<evidence type="ECO:0000313" key="11">
    <source>
        <dbReference type="Proteomes" id="UP001228376"/>
    </source>
</evidence>
<dbReference type="Gene3D" id="1.20.1250.20">
    <property type="entry name" value="MFS general substrate transporter like domains"/>
    <property type="match status" value="2"/>
</dbReference>
<keyword evidence="11" id="KW-1185">Reference proteome</keyword>
<dbReference type="PANTHER" id="PTHR23522">
    <property type="entry name" value="BLL5896 PROTEIN"/>
    <property type="match status" value="1"/>
</dbReference>